<keyword evidence="2" id="KW-0067">ATP-binding</keyword>
<feature type="coiled-coil region" evidence="1">
    <location>
        <begin position="618"/>
        <end position="652"/>
    </location>
</feature>
<dbReference type="Gene3D" id="3.40.50.300">
    <property type="entry name" value="P-loop containing nucleotide triphosphate hydrolases"/>
    <property type="match status" value="1"/>
</dbReference>
<dbReference type="EMBL" id="JBBKTX010000042">
    <property type="protein sequence ID" value="MFK4754752.1"/>
    <property type="molecule type" value="Genomic_DNA"/>
</dbReference>
<sequence length="1114" mass="125468">MPAQEEMFGCEPTYRLQQLEIFNWGGFGGPHSAEIDAEGTAIVGPTGSGKTTLVDALMTLLTANPKYNLASTGGHESDRDLVSYVRGVSGPGDGGAGQAHIARSGKTVTGICAILSNGQDVARLGALLWFDDISSTPSDLKKLWFFTTAAEQTLQYWLEVHQEGGMRALRKLEKTTTGLWNYPAKKGYLARVRDFFEVRENAFNLLNRAAGLKQLNSIDDIFRELVLDDSSQFERALEVADSFDDLTAIHEELEVARRQQRSLEPVKAHWEKYQLIDGQLMEQRQLADILPIWFGEQAYRLWKAECVRLVTEVQSAEAGCVDAEESVQAQQRSCDALREQYLQLGGHNIRNLEELIHEKQNNLDRCDQNARHYQRMSRNLGLDDSLSRAALTDNQRVIAEGIEVLGHTLEQASEASFQLGAAAQAIRSNIQQLEAEITAIQQRPGSNIPAKFHTFRALLADELGLQEDELPFVAELVQIKEQERDWRGAIERAIGSHRLRILVPPEQAAAALRWVNQRNNQLHVRILEVKQPSQTARFMDDGFTQKLDYKPHPYREAVKHLLAGFDLHCVNSPDDLRRTEHAITKQGLTSGKARFFDKQDQKRLDQDWQTGFDNQDRLNSVQQQRQQVQVTLKQQTADVERAKATVAELTHRQMLSQQLLDIQFDLINTEQAQRELSHVQEQLVRLTAPDSDVTAAKTAYELANQQLKQLDDERILRNRQSEGWQQQLKNAETQKSRVWRRAEAGLLESQRQLAASRFAAIAAAFSLARLAELDELEHTAAKALQQQLDTLAKQHANVVNELTRAMVKAKTEDRGALAETGSELIDVPDYLQRLQLLTEEALPEKQNRFKEYLNRSSDDGVTQLLMSVEAEVERIEDKLEEVNSTLRRVDFQAGRYLQLVAGKVVHESLKTFNRAIATLRSARFVEDDGESQYKALRGIIALLRDACERQRTQPAKALLDPRFRLEFKVSVIDRATGSVMETRSGSQGGSGGEKEIIASYVLTASLSYALCPDGSNRPLFGTIVLDEAFSRSSHVVAGRIIAALTEFGLHALFITPNKEMRLLRNHTRSAIVVHRRGMASTLTALTWQELDIVYQQRSVQRIRQPEDANDETSS</sequence>
<dbReference type="SUPFAM" id="SSF52540">
    <property type="entry name" value="P-loop containing nucleoside triphosphate hydrolases"/>
    <property type="match status" value="2"/>
</dbReference>
<feature type="coiled-coil region" evidence="1">
    <location>
        <begin position="865"/>
        <end position="892"/>
    </location>
</feature>
<protein>
    <submittedName>
        <fullName evidence="2">ATP-binding protein</fullName>
    </submittedName>
</protein>
<proteinExistence type="predicted"/>
<name>A0ABW8NP29_9GAMM</name>
<accession>A0ABW8NP29</accession>
<evidence type="ECO:0000313" key="2">
    <source>
        <dbReference type="EMBL" id="MFK4754752.1"/>
    </source>
</evidence>
<dbReference type="GO" id="GO:0005524">
    <property type="term" value="F:ATP binding"/>
    <property type="evidence" value="ECO:0007669"/>
    <property type="project" value="UniProtKB-KW"/>
</dbReference>
<dbReference type="InterPro" id="IPR027417">
    <property type="entry name" value="P-loop_NTPase"/>
</dbReference>
<keyword evidence="1" id="KW-0175">Coiled coil</keyword>
<evidence type="ECO:0000256" key="1">
    <source>
        <dbReference type="SAM" id="Coils"/>
    </source>
</evidence>
<feature type="coiled-coil region" evidence="1">
    <location>
        <begin position="320"/>
        <end position="369"/>
    </location>
</feature>
<dbReference type="RefSeq" id="WP_416207537.1">
    <property type="nucleotide sequence ID" value="NZ_JBBKTX010000042.1"/>
</dbReference>
<evidence type="ECO:0000313" key="3">
    <source>
        <dbReference type="Proteomes" id="UP001620597"/>
    </source>
</evidence>
<gene>
    <name evidence="2" type="ORF">WG929_20325</name>
</gene>
<dbReference type="Pfam" id="PF13558">
    <property type="entry name" value="SbcC_Walker_B"/>
    <property type="match status" value="1"/>
</dbReference>
<comment type="caution">
    <text evidence="2">The sequence shown here is derived from an EMBL/GenBank/DDBJ whole genome shotgun (WGS) entry which is preliminary data.</text>
</comment>
<dbReference type="Proteomes" id="UP001620597">
    <property type="component" value="Unassembled WGS sequence"/>
</dbReference>
<dbReference type="Pfam" id="PF13555">
    <property type="entry name" value="AAA_29"/>
    <property type="match status" value="1"/>
</dbReference>
<dbReference type="PANTHER" id="PTHR32182">
    <property type="entry name" value="DNA REPLICATION AND REPAIR PROTEIN RECF"/>
    <property type="match status" value="1"/>
</dbReference>
<keyword evidence="3" id="KW-1185">Reference proteome</keyword>
<keyword evidence="2" id="KW-0547">Nucleotide-binding</keyword>
<organism evidence="2 3">
    <name type="scientific">Oceanobacter antarcticus</name>
    <dbReference type="NCBI Taxonomy" id="3133425"/>
    <lineage>
        <taxon>Bacteria</taxon>
        <taxon>Pseudomonadati</taxon>
        <taxon>Pseudomonadota</taxon>
        <taxon>Gammaproteobacteria</taxon>
        <taxon>Oceanospirillales</taxon>
        <taxon>Oceanospirillaceae</taxon>
        <taxon>Oceanobacter</taxon>
    </lineage>
</organism>
<dbReference type="PANTHER" id="PTHR32182:SF0">
    <property type="entry name" value="DNA REPLICATION AND REPAIR PROTEIN RECF"/>
    <property type="match status" value="1"/>
</dbReference>
<reference evidence="2 3" key="1">
    <citation type="submission" date="2024-03" db="EMBL/GenBank/DDBJ databases">
        <title>High-quality draft genome sequence of Oceanobacter sp. wDCs-4.</title>
        <authorList>
            <person name="Dong C."/>
        </authorList>
    </citation>
    <scope>NUCLEOTIDE SEQUENCE [LARGE SCALE GENOMIC DNA]</scope>
    <source>
        <strain evidence="3">wDCs-4</strain>
    </source>
</reference>